<dbReference type="GO" id="GO:1990904">
    <property type="term" value="C:ribonucleoprotein complex"/>
    <property type="evidence" value="ECO:0007669"/>
    <property type="project" value="UniProtKB-KW"/>
</dbReference>
<protein>
    <recommendedName>
        <fullName evidence="3">50S ribosomal protein L23</fullName>
    </recommendedName>
</protein>
<evidence type="ECO:0000256" key="2">
    <source>
        <dbReference type="ARBA" id="ARBA00023274"/>
    </source>
</evidence>
<evidence type="ECO:0000313" key="4">
    <source>
        <dbReference type="EMBL" id="BBA85093.1"/>
    </source>
</evidence>
<dbReference type="SUPFAM" id="SSF54189">
    <property type="entry name" value="Ribosomal proteins S24e, L23 and L15e"/>
    <property type="match status" value="1"/>
</dbReference>
<dbReference type="Proteomes" id="UP000289537">
    <property type="component" value="Chromosome"/>
</dbReference>
<reference evidence="4 5" key="1">
    <citation type="journal article" date="2017" name="Proc. Natl. Acad. Sci. U.S.A.">
        <title>Small genome symbiont underlies cuticle hardness in beetles.</title>
        <authorList>
            <person name="Anbutsu H."/>
            <person name="Moriyama M."/>
            <person name="Nikoh N."/>
            <person name="Hosokawa T."/>
            <person name="Futahashi R."/>
            <person name="Tanahashi M."/>
            <person name="Meng X.Y."/>
            <person name="Kuriwada T."/>
            <person name="Mori N."/>
            <person name="Oshima K."/>
            <person name="Hattori M."/>
            <person name="Fujie M."/>
            <person name="Satoh N."/>
            <person name="Maeda T."/>
            <person name="Shigenobu S."/>
            <person name="Koga R."/>
            <person name="Fukatsu T."/>
        </authorList>
    </citation>
    <scope>NUCLEOTIDE SEQUENCE [LARGE SCALE GENOMIC DNA]</scope>
    <source>
        <strain evidence="4">NARRFE1</strain>
    </source>
</reference>
<dbReference type="KEGG" id="eor:NARRFE1_01580"/>
<dbReference type="Gene3D" id="3.30.70.330">
    <property type="match status" value="1"/>
</dbReference>
<dbReference type="RefSeq" id="WP_148708442.1">
    <property type="nucleotide sequence ID" value="NZ_AP018161.1"/>
</dbReference>
<dbReference type="GO" id="GO:0005840">
    <property type="term" value="C:ribosome"/>
    <property type="evidence" value="ECO:0007669"/>
    <property type="project" value="UniProtKB-KW"/>
</dbReference>
<dbReference type="InterPro" id="IPR012678">
    <property type="entry name" value="Ribosomal_uL23/eL15/eS24_sf"/>
</dbReference>
<keyword evidence="5" id="KW-1185">Reference proteome</keyword>
<evidence type="ECO:0000313" key="5">
    <source>
        <dbReference type="Proteomes" id="UP000289537"/>
    </source>
</evidence>
<dbReference type="GO" id="GO:0006412">
    <property type="term" value="P:translation"/>
    <property type="evidence" value="ECO:0007669"/>
    <property type="project" value="InterPro"/>
</dbReference>
<organism evidence="4 5">
    <name type="scientific">endosymbiont of Rhynchophorus ferrugineus</name>
    <dbReference type="NCBI Taxonomy" id="1972133"/>
    <lineage>
        <taxon>Bacteria</taxon>
        <taxon>Pseudomonadati</taxon>
        <taxon>Pseudomonadota</taxon>
        <taxon>Gammaproteobacteria</taxon>
        <taxon>Candidatus Nardonella</taxon>
    </lineage>
</organism>
<accession>A0A2Z5TH17</accession>
<keyword evidence="1 4" id="KW-0689">Ribosomal protein</keyword>
<gene>
    <name evidence="4" type="primary">rplW</name>
    <name evidence="4" type="ORF">NARRFE1_01580</name>
</gene>
<dbReference type="AlphaFoldDB" id="A0A2Z5TH17"/>
<dbReference type="GO" id="GO:0003735">
    <property type="term" value="F:structural constituent of ribosome"/>
    <property type="evidence" value="ECO:0007669"/>
    <property type="project" value="InterPro"/>
</dbReference>
<dbReference type="EMBL" id="AP018161">
    <property type="protein sequence ID" value="BBA85093.1"/>
    <property type="molecule type" value="Genomic_DNA"/>
</dbReference>
<dbReference type="InterPro" id="IPR012677">
    <property type="entry name" value="Nucleotide-bd_a/b_plait_sf"/>
</dbReference>
<proteinExistence type="predicted"/>
<evidence type="ECO:0000256" key="1">
    <source>
        <dbReference type="ARBA" id="ARBA00022980"/>
    </source>
</evidence>
<keyword evidence="2" id="KW-0687">Ribonucleoprotein</keyword>
<sequence length="85" mass="10409">MNFIKNNRILFDVLKKICLSSKTTYLFNNQKIISYKIYYNINKNFVKLAFKNIFNIYIKKVNIVNYKIYKKGKFIKFKKAYIFLK</sequence>
<name>A0A2Z5TH17_9GAMM</name>
<evidence type="ECO:0000256" key="3">
    <source>
        <dbReference type="ARBA" id="ARBA00035481"/>
    </source>
</evidence>